<dbReference type="GO" id="GO:0004222">
    <property type="term" value="F:metalloendopeptidase activity"/>
    <property type="evidence" value="ECO:0007669"/>
    <property type="project" value="InterPro"/>
</dbReference>
<evidence type="ECO:0000256" key="7">
    <source>
        <dbReference type="SAM" id="Phobius"/>
    </source>
</evidence>
<keyword evidence="5 6" id="KW-0482">Metalloprotease</keyword>
<keyword evidence="7" id="KW-0472">Membrane</keyword>
<dbReference type="Proteomes" id="UP000604475">
    <property type="component" value="Unassembled WGS sequence"/>
</dbReference>
<keyword evidence="2" id="KW-0479">Metal-binding</keyword>
<keyword evidence="10" id="KW-1185">Reference proteome</keyword>
<gene>
    <name evidence="9" type="ORF">I7412_38280</name>
</gene>
<protein>
    <submittedName>
        <fullName evidence="9">M56 family metallopeptidase</fullName>
    </submittedName>
</protein>
<dbReference type="Pfam" id="PF01435">
    <property type="entry name" value="Peptidase_M48"/>
    <property type="match status" value="1"/>
</dbReference>
<evidence type="ECO:0000313" key="9">
    <source>
        <dbReference type="EMBL" id="MBL7632904.1"/>
    </source>
</evidence>
<dbReference type="EMBL" id="JAEACQ010000356">
    <property type="protein sequence ID" value="MBL7632904.1"/>
    <property type="molecule type" value="Genomic_DNA"/>
</dbReference>
<evidence type="ECO:0000256" key="6">
    <source>
        <dbReference type="RuleBase" id="RU003983"/>
    </source>
</evidence>
<comment type="caution">
    <text evidence="9">The sequence shown here is derived from an EMBL/GenBank/DDBJ whole genome shotgun (WGS) entry which is preliminary data.</text>
</comment>
<dbReference type="CDD" id="cd07326">
    <property type="entry name" value="M56_BlaR1_MecR1_like"/>
    <property type="match status" value="1"/>
</dbReference>
<evidence type="ECO:0000256" key="5">
    <source>
        <dbReference type="ARBA" id="ARBA00023049"/>
    </source>
</evidence>
<evidence type="ECO:0000256" key="2">
    <source>
        <dbReference type="ARBA" id="ARBA00022723"/>
    </source>
</evidence>
<evidence type="ECO:0000256" key="4">
    <source>
        <dbReference type="ARBA" id="ARBA00022833"/>
    </source>
</evidence>
<keyword evidence="3 6" id="KW-0378">Hydrolase</keyword>
<dbReference type="Gene3D" id="3.30.2010.10">
    <property type="entry name" value="Metalloproteases ('zincins'), catalytic domain"/>
    <property type="match status" value="1"/>
</dbReference>
<feature type="domain" description="Peptidase M48" evidence="8">
    <location>
        <begin position="106"/>
        <end position="182"/>
    </location>
</feature>
<dbReference type="GO" id="GO:0046872">
    <property type="term" value="F:metal ion binding"/>
    <property type="evidence" value="ECO:0007669"/>
    <property type="project" value="UniProtKB-KW"/>
</dbReference>
<keyword evidence="1 6" id="KW-0645">Protease</keyword>
<feature type="transmembrane region" description="Helical" evidence="7">
    <location>
        <begin position="31"/>
        <end position="53"/>
    </location>
</feature>
<dbReference type="AlphaFoldDB" id="A0A937RT74"/>
<comment type="similarity">
    <text evidence="6">Belongs to the peptidase M48 family.</text>
</comment>
<organism evidence="9 10">
    <name type="scientific">Frankia nepalensis</name>
    <dbReference type="NCBI Taxonomy" id="1836974"/>
    <lineage>
        <taxon>Bacteria</taxon>
        <taxon>Bacillati</taxon>
        <taxon>Actinomycetota</taxon>
        <taxon>Actinomycetes</taxon>
        <taxon>Frankiales</taxon>
        <taxon>Frankiaceae</taxon>
        <taxon>Frankia</taxon>
    </lineage>
</organism>
<proteinExistence type="inferred from homology"/>
<dbReference type="InterPro" id="IPR001915">
    <property type="entry name" value="Peptidase_M48"/>
</dbReference>
<keyword evidence="7" id="KW-1133">Transmembrane helix</keyword>
<sequence>MVHELVVCVLVAPMLGTVVMRLLADRVPAGVAVVAFTVSACLLALGTALVLLASGVHTTTALVTTGKHGWTSEAWADAGRETWLSGPCMLAAAWSAAAAARVWRRQRAALRAAGAEAAALPGADIVVVVPGEYPDAFTLPGSPGRIVVTEAMRAALSSDELGVVLAHERAHLMGRHHRYIDAARLAAASQPLLRPVARLVEFGVERWADERAALEIGDRARVARAIGVAALAGAARSPVGSAPVGAGCPAGHVALAPAPSVLRIAAPGWREGHVAAGRREIRPGPVPRRVLALLRPLPSSGHLSLLAIPAVLSLCSCLWAGDACYDVHAPFRVALALDNQLQR</sequence>
<accession>A0A937RT74</accession>
<dbReference type="GO" id="GO:0006508">
    <property type="term" value="P:proteolysis"/>
    <property type="evidence" value="ECO:0007669"/>
    <property type="project" value="UniProtKB-KW"/>
</dbReference>
<evidence type="ECO:0000313" key="10">
    <source>
        <dbReference type="Proteomes" id="UP000604475"/>
    </source>
</evidence>
<evidence type="ECO:0000259" key="8">
    <source>
        <dbReference type="Pfam" id="PF01435"/>
    </source>
</evidence>
<comment type="cofactor">
    <cofactor evidence="6">
        <name>Zn(2+)</name>
        <dbReference type="ChEBI" id="CHEBI:29105"/>
    </cofactor>
    <text evidence="6">Binds 1 zinc ion per subunit.</text>
</comment>
<dbReference type="RefSeq" id="WP_203006103.1">
    <property type="nucleotide sequence ID" value="NZ_JADWYU010000030.1"/>
</dbReference>
<name>A0A937RT74_9ACTN</name>
<feature type="transmembrane region" description="Helical" evidence="7">
    <location>
        <begin position="6"/>
        <end position="24"/>
    </location>
</feature>
<keyword evidence="4 6" id="KW-0862">Zinc</keyword>
<reference evidence="9" key="1">
    <citation type="submission" date="2020-12" db="EMBL/GenBank/DDBJ databases">
        <title>Genomic characterization of non-nitrogen-fixing Frankia strains.</title>
        <authorList>
            <person name="Carlos-Shanley C."/>
            <person name="Guerra T."/>
            <person name="Hahn D."/>
        </authorList>
    </citation>
    <scope>NUCLEOTIDE SEQUENCE</scope>
    <source>
        <strain evidence="9">CN6</strain>
    </source>
</reference>
<evidence type="ECO:0000256" key="3">
    <source>
        <dbReference type="ARBA" id="ARBA00022801"/>
    </source>
</evidence>
<keyword evidence="7" id="KW-0812">Transmembrane</keyword>
<evidence type="ECO:0000256" key="1">
    <source>
        <dbReference type="ARBA" id="ARBA00022670"/>
    </source>
</evidence>